<keyword evidence="9" id="KW-1185">Reference proteome</keyword>
<dbReference type="PROSITE" id="PS50110">
    <property type="entry name" value="RESPONSE_REGULATORY"/>
    <property type="match status" value="1"/>
</dbReference>
<dbReference type="AlphaFoldDB" id="A0A385TK00"/>
<dbReference type="SUPFAM" id="SSF46894">
    <property type="entry name" value="C-terminal effector domain of the bipartite response regulators"/>
    <property type="match status" value="1"/>
</dbReference>
<dbReference type="Pfam" id="PF00072">
    <property type="entry name" value="Response_reg"/>
    <property type="match status" value="1"/>
</dbReference>
<dbReference type="KEGG" id="plw:D5F53_11960"/>
<dbReference type="CDD" id="cd17535">
    <property type="entry name" value="REC_NarL-like"/>
    <property type="match status" value="1"/>
</dbReference>
<dbReference type="PANTHER" id="PTHR43214">
    <property type="entry name" value="TWO-COMPONENT RESPONSE REGULATOR"/>
    <property type="match status" value="1"/>
</dbReference>
<dbReference type="RefSeq" id="WP_119847879.1">
    <property type="nucleotide sequence ID" value="NZ_CP032412.1"/>
</dbReference>
<dbReference type="PRINTS" id="PR00038">
    <property type="entry name" value="HTHLUXR"/>
</dbReference>
<dbReference type="PANTHER" id="PTHR43214:SF43">
    <property type="entry name" value="TWO-COMPONENT RESPONSE REGULATOR"/>
    <property type="match status" value="1"/>
</dbReference>
<keyword evidence="2" id="KW-0805">Transcription regulation</keyword>
<keyword evidence="1 5" id="KW-0597">Phosphoprotein</keyword>
<dbReference type="InterPro" id="IPR058245">
    <property type="entry name" value="NreC/VraR/RcsB-like_REC"/>
</dbReference>
<dbReference type="SMART" id="SM00448">
    <property type="entry name" value="REC"/>
    <property type="match status" value="1"/>
</dbReference>
<keyword evidence="4" id="KW-0804">Transcription</keyword>
<evidence type="ECO:0000256" key="1">
    <source>
        <dbReference type="ARBA" id="ARBA00022553"/>
    </source>
</evidence>
<dbReference type="InterPro" id="IPR011006">
    <property type="entry name" value="CheY-like_superfamily"/>
</dbReference>
<accession>A0A385TK00</accession>
<protein>
    <submittedName>
        <fullName evidence="8">DNA-binding response regulator</fullName>
    </submittedName>
</protein>
<dbReference type="SMART" id="SM00421">
    <property type="entry name" value="HTH_LUXR"/>
    <property type="match status" value="1"/>
</dbReference>
<evidence type="ECO:0000313" key="8">
    <source>
        <dbReference type="EMBL" id="AYB43966.1"/>
    </source>
</evidence>
<feature type="domain" description="Response regulatory" evidence="7">
    <location>
        <begin position="7"/>
        <end position="123"/>
    </location>
</feature>
<feature type="modified residue" description="4-aspartylphosphate" evidence="5">
    <location>
        <position position="58"/>
    </location>
</feature>
<feature type="domain" description="HTH luxR-type" evidence="6">
    <location>
        <begin position="147"/>
        <end position="212"/>
    </location>
</feature>
<organism evidence="8 9">
    <name type="scientific">Paenibacillus lautus</name>
    <name type="common">Bacillus lautus</name>
    <dbReference type="NCBI Taxonomy" id="1401"/>
    <lineage>
        <taxon>Bacteria</taxon>
        <taxon>Bacillati</taxon>
        <taxon>Bacillota</taxon>
        <taxon>Bacilli</taxon>
        <taxon>Bacillales</taxon>
        <taxon>Paenibacillaceae</taxon>
        <taxon>Paenibacillus</taxon>
    </lineage>
</organism>
<evidence type="ECO:0000256" key="3">
    <source>
        <dbReference type="ARBA" id="ARBA00023125"/>
    </source>
</evidence>
<name>A0A385TK00_PAELA</name>
<evidence type="ECO:0000256" key="2">
    <source>
        <dbReference type="ARBA" id="ARBA00023015"/>
    </source>
</evidence>
<dbReference type="GO" id="GO:0006355">
    <property type="term" value="P:regulation of DNA-templated transcription"/>
    <property type="evidence" value="ECO:0007669"/>
    <property type="project" value="InterPro"/>
</dbReference>
<evidence type="ECO:0000313" key="9">
    <source>
        <dbReference type="Proteomes" id="UP000266552"/>
    </source>
</evidence>
<dbReference type="PROSITE" id="PS50043">
    <property type="entry name" value="HTH_LUXR_2"/>
    <property type="match status" value="1"/>
</dbReference>
<gene>
    <name evidence="8" type="ORF">D5F53_11960</name>
</gene>
<dbReference type="InterPro" id="IPR001789">
    <property type="entry name" value="Sig_transdc_resp-reg_receiver"/>
</dbReference>
<dbReference type="Gene3D" id="3.40.50.2300">
    <property type="match status" value="1"/>
</dbReference>
<evidence type="ECO:0000256" key="4">
    <source>
        <dbReference type="ARBA" id="ARBA00023163"/>
    </source>
</evidence>
<evidence type="ECO:0000259" key="6">
    <source>
        <dbReference type="PROSITE" id="PS50043"/>
    </source>
</evidence>
<dbReference type="GO" id="GO:0003677">
    <property type="term" value="F:DNA binding"/>
    <property type="evidence" value="ECO:0007669"/>
    <property type="project" value="UniProtKB-KW"/>
</dbReference>
<evidence type="ECO:0000259" key="7">
    <source>
        <dbReference type="PROSITE" id="PS50110"/>
    </source>
</evidence>
<dbReference type="SUPFAM" id="SSF52172">
    <property type="entry name" value="CheY-like"/>
    <property type="match status" value="1"/>
</dbReference>
<dbReference type="Pfam" id="PF00196">
    <property type="entry name" value="GerE"/>
    <property type="match status" value="1"/>
</dbReference>
<dbReference type="GO" id="GO:0000160">
    <property type="term" value="P:phosphorelay signal transduction system"/>
    <property type="evidence" value="ECO:0007669"/>
    <property type="project" value="InterPro"/>
</dbReference>
<dbReference type="CDD" id="cd06170">
    <property type="entry name" value="LuxR_C_like"/>
    <property type="match status" value="1"/>
</dbReference>
<dbReference type="InterPro" id="IPR039420">
    <property type="entry name" value="WalR-like"/>
</dbReference>
<sequence length="219" mass="24885">MNNQPFRVLIIDDSDLAREGIRTILSSDPTFEVVAEGQSGEDALELTEIWMPDIILMDIQMPGMGGLEATKRVKDKFPYVKIVMVTVSDDIAHLFDALKRGAQGYLLKNLNPESWHEYLKAVAVDEAPVSRELAFRILKEFSQYDKPDPSKSPLTAREKEILGLVAEGLSNRDISSDLCISENTVKNHLKNILQKLHLENRVQLTRYAFEQGWMGKRQR</sequence>
<reference evidence="8 9" key="1">
    <citation type="submission" date="2018-09" db="EMBL/GenBank/DDBJ databases">
        <title>Genome Sequence of Paenibacillus lautus Strain E7593-69, Azo Dye-Degrading Bacteria, Isolated from Commercial Tattoo Inks.</title>
        <authorList>
            <person name="Nho S.W."/>
            <person name="Kim S.-J."/>
            <person name="Kweon O."/>
            <person name="Cerniglia C.E."/>
        </authorList>
    </citation>
    <scope>NUCLEOTIDE SEQUENCE [LARGE SCALE GENOMIC DNA]</scope>
    <source>
        <strain evidence="8 9">E7593-69</strain>
    </source>
</reference>
<dbReference type="PROSITE" id="PS00622">
    <property type="entry name" value="HTH_LUXR_1"/>
    <property type="match status" value="1"/>
</dbReference>
<dbReference type="InterPro" id="IPR016032">
    <property type="entry name" value="Sig_transdc_resp-reg_C-effctor"/>
</dbReference>
<evidence type="ECO:0000256" key="5">
    <source>
        <dbReference type="PROSITE-ProRule" id="PRU00169"/>
    </source>
</evidence>
<dbReference type="Proteomes" id="UP000266552">
    <property type="component" value="Chromosome"/>
</dbReference>
<dbReference type="EMBL" id="CP032412">
    <property type="protein sequence ID" value="AYB43966.1"/>
    <property type="molecule type" value="Genomic_DNA"/>
</dbReference>
<dbReference type="InterPro" id="IPR000792">
    <property type="entry name" value="Tscrpt_reg_LuxR_C"/>
</dbReference>
<proteinExistence type="predicted"/>
<keyword evidence="3 8" id="KW-0238">DNA-binding</keyword>